<dbReference type="InterPro" id="IPR003917">
    <property type="entry name" value="NADH_UbQ_OxRdtase_chain2"/>
</dbReference>
<evidence type="ECO:0000256" key="13">
    <source>
        <dbReference type="ARBA" id="ARBA00023075"/>
    </source>
</evidence>
<dbReference type="GO" id="GO:0008137">
    <property type="term" value="F:NADH dehydrogenase (ubiquinone) activity"/>
    <property type="evidence" value="ECO:0007669"/>
    <property type="project" value="UniProtKB-EC"/>
</dbReference>
<feature type="domain" description="NADH:quinone oxidoreductase/Mrp antiporter transmembrane" evidence="18">
    <location>
        <begin position="23"/>
        <end position="286"/>
    </location>
</feature>
<keyword evidence="6 17" id="KW-0679">Respiratory chain</keyword>
<keyword evidence="9 17" id="KW-1278">Translocase</keyword>
<dbReference type="InterPro" id="IPR050175">
    <property type="entry name" value="Complex_I_Subunit_2"/>
</dbReference>
<keyword evidence="14 17" id="KW-0496">Mitochondrion</keyword>
<keyword evidence="5" id="KW-0813">Transport</keyword>
<comment type="subcellular location">
    <subcellularLocation>
        <location evidence="1 17">Mitochondrion inner membrane</location>
        <topology evidence="1 17">Multi-pass membrane protein</topology>
    </subcellularLocation>
</comment>
<evidence type="ECO:0000256" key="16">
    <source>
        <dbReference type="ARBA" id="ARBA00049551"/>
    </source>
</evidence>
<protein>
    <recommendedName>
        <fullName evidence="4 17">NADH-ubiquinone oxidoreductase chain 2</fullName>
        <ecNumber evidence="3 17">7.1.1.2</ecNumber>
    </recommendedName>
</protein>
<evidence type="ECO:0000256" key="4">
    <source>
        <dbReference type="ARBA" id="ARBA00021008"/>
    </source>
</evidence>
<evidence type="ECO:0000256" key="14">
    <source>
        <dbReference type="ARBA" id="ARBA00023128"/>
    </source>
</evidence>
<feature type="domain" description="NADH dehydrogenase subunit 2 C-terminal" evidence="19">
    <location>
        <begin position="288"/>
        <end position="341"/>
    </location>
</feature>
<comment type="catalytic activity">
    <reaction evidence="16 17">
        <text>a ubiquinone + NADH + 5 H(+)(in) = a ubiquinol + NAD(+) + 4 H(+)(out)</text>
        <dbReference type="Rhea" id="RHEA:29091"/>
        <dbReference type="Rhea" id="RHEA-COMP:9565"/>
        <dbReference type="Rhea" id="RHEA-COMP:9566"/>
        <dbReference type="ChEBI" id="CHEBI:15378"/>
        <dbReference type="ChEBI" id="CHEBI:16389"/>
        <dbReference type="ChEBI" id="CHEBI:17976"/>
        <dbReference type="ChEBI" id="CHEBI:57540"/>
        <dbReference type="ChEBI" id="CHEBI:57945"/>
        <dbReference type="EC" id="7.1.1.2"/>
    </reaction>
</comment>
<dbReference type="PANTHER" id="PTHR46552:SF1">
    <property type="entry name" value="NADH-UBIQUINONE OXIDOREDUCTASE CHAIN 2"/>
    <property type="match status" value="1"/>
</dbReference>
<keyword evidence="13 17" id="KW-0830">Ubiquinone</keyword>
<evidence type="ECO:0000256" key="2">
    <source>
        <dbReference type="ARBA" id="ARBA00007012"/>
    </source>
</evidence>
<evidence type="ECO:0000256" key="10">
    <source>
        <dbReference type="ARBA" id="ARBA00022982"/>
    </source>
</evidence>
<evidence type="ECO:0000256" key="7">
    <source>
        <dbReference type="ARBA" id="ARBA00022692"/>
    </source>
</evidence>
<keyword evidence="15 17" id="KW-0472">Membrane</keyword>
<comment type="similarity">
    <text evidence="2 17">Belongs to the complex I subunit 2 family.</text>
</comment>
<evidence type="ECO:0000256" key="8">
    <source>
        <dbReference type="ARBA" id="ARBA00022792"/>
    </source>
</evidence>
<evidence type="ECO:0000259" key="19">
    <source>
        <dbReference type="Pfam" id="PF06444"/>
    </source>
</evidence>
<evidence type="ECO:0000256" key="3">
    <source>
        <dbReference type="ARBA" id="ARBA00012944"/>
    </source>
</evidence>
<feature type="transmembrane region" description="Helical" evidence="17">
    <location>
        <begin position="238"/>
        <end position="259"/>
    </location>
</feature>
<feature type="transmembrane region" description="Helical" evidence="17">
    <location>
        <begin position="56"/>
        <end position="76"/>
    </location>
</feature>
<dbReference type="PRINTS" id="PR01436">
    <property type="entry name" value="NADHDHGNASE2"/>
</dbReference>
<feature type="transmembrane region" description="Helical" evidence="17">
    <location>
        <begin position="177"/>
        <end position="195"/>
    </location>
</feature>
<feature type="transmembrane region" description="Helical" evidence="17">
    <location>
        <begin position="152"/>
        <end position="170"/>
    </location>
</feature>
<proteinExistence type="inferred from homology"/>
<keyword evidence="8 17" id="KW-0999">Mitochondrion inner membrane</keyword>
<evidence type="ECO:0000256" key="9">
    <source>
        <dbReference type="ARBA" id="ARBA00022967"/>
    </source>
</evidence>
<keyword evidence="12 17" id="KW-0520">NAD</keyword>
<dbReference type="Pfam" id="PF00361">
    <property type="entry name" value="Proton_antipo_M"/>
    <property type="match status" value="1"/>
</dbReference>
<evidence type="ECO:0000256" key="11">
    <source>
        <dbReference type="ARBA" id="ARBA00022989"/>
    </source>
</evidence>
<dbReference type="InterPro" id="IPR010933">
    <property type="entry name" value="NADH_DH_su2_C"/>
</dbReference>
<dbReference type="GO" id="GO:0006120">
    <property type="term" value="P:mitochondrial electron transport, NADH to ubiquinone"/>
    <property type="evidence" value="ECO:0007669"/>
    <property type="project" value="InterPro"/>
</dbReference>
<dbReference type="GO" id="GO:0005743">
    <property type="term" value="C:mitochondrial inner membrane"/>
    <property type="evidence" value="ECO:0007669"/>
    <property type="project" value="UniProtKB-SubCell"/>
</dbReference>
<geneLocation type="mitochondrion" evidence="20"/>
<evidence type="ECO:0000256" key="17">
    <source>
        <dbReference type="RuleBase" id="RU003403"/>
    </source>
</evidence>
<feature type="transmembrane region" description="Helical" evidence="17">
    <location>
        <begin position="201"/>
        <end position="218"/>
    </location>
</feature>
<dbReference type="EMBL" id="EF017607">
    <property type="protein sequence ID" value="ABO14131.1"/>
    <property type="molecule type" value="Genomic_DNA"/>
</dbReference>
<reference evidence="20" key="1">
    <citation type="journal article" date="2007" name="Mol. Phylogenet. Evol.">
        <title>A phylogenetic and biogeographic perspective on the evolution of poeciliid fishes.</title>
        <authorList>
            <person name="Hrbek T."/>
            <person name="Seckinger J."/>
            <person name="Meyer A."/>
        </authorList>
    </citation>
    <scope>NUCLEOTIDE SEQUENCE</scope>
    <source>
        <strain evidence="20">P141</strain>
    </source>
</reference>
<feature type="transmembrane region" description="Helical" evidence="17">
    <location>
        <begin position="279"/>
        <end position="302"/>
    </location>
</feature>
<accession>A3QZA7</accession>
<evidence type="ECO:0000256" key="12">
    <source>
        <dbReference type="ARBA" id="ARBA00023027"/>
    </source>
</evidence>
<evidence type="ECO:0000256" key="15">
    <source>
        <dbReference type="ARBA" id="ARBA00023136"/>
    </source>
</evidence>
<comment type="function">
    <text evidence="17">Core subunit of the mitochondrial membrane respiratory chain NADH dehydrogenase (Complex I) which catalyzes electron transfer from NADH through the respiratory chain, using ubiquinone as an electron acceptor. Essential for the catalytic activity and assembly of complex I.</text>
</comment>
<dbReference type="PANTHER" id="PTHR46552">
    <property type="entry name" value="NADH-UBIQUINONE OXIDOREDUCTASE CHAIN 2"/>
    <property type="match status" value="1"/>
</dbReference>
<organism evidence="20">
    <name type="scientific">Tomeurus gracilis</name>
    <dbReference type="NCBI Taxonomy" id="28754"/>
    <lineage>
        <taxon>Eukaryota</taxon>
        <taxon>Metazoa</taxon>
        <taxon>Chordata</taxon>
        <taxon>Craniata</taxon>
        <taxon>Vertebrata</taxon>
        <taxon>Euteleostomi</taxon>
        <taxon>Actinopterygii</taxon>
        <taxon>Neopterygii</taxon>
        <taxon>Teleostei</taxon>
        <taxon>Neoteleostei</taxon>
        <taxon>Acanthomorphata</taxon>
        <taxon>Ovalentaria</taxon>
        <taxon>Atherinomorphae</taxon>
        <taxon>Cyprinodontiformes</taxon>
        <taxon>Poeciliidae</taxon>
        <taxon>Poeciliinae</taxon>
        <taxon>Tomeurus</taxon>
    </lineage>
</organism>
<evidence type="ECO:0000259" key="18">
    <source>
        <dbReference type="Pfam" id="PF00361"/>
    </source>
</evidence>
<keyword evidence="11 17" id="KW-1133">Transmembrane helix</keyword>
<evidence type="ECO:0000313" key="20">
    <source>
        <dbReference type="EMBL" id="ABO14131.1"/>
    </source>
</evidence>
<feature type="transmembrane region" description="Helical" evidence="17">
    <location>
        <begin position="323"/>
        <end position="345"/>
    </location>
</feature>
<name>A3QZA7_9TELE</name>
<feature type="transmembrane region" description="Helical" evidence="17">
    <location>
        <begin position="96"/>
        <end position="115"/>
    </location>
</feature>
<dbReference type="InterPro" id="IPR001750">
    <property type="entry name" value="ND/Mrp_TM"/>
</dbReference>
<evidence type="ECO:0000256" key="5">
    <source>
        <dbReference type="ARBA" id="ARBA00022448"/>
    </source>
</evidence>
<dbReference type="EC" id="7.1.1.2" evidence="3 17"/>
<evidence type="ECO:0000256" key="1">
    <source>
        <dbReference type="ARBA" id="ARBA00004448"/>
    </source>
</evidence>
<evidence type="ECO:0000256" key="6">
    <source>
        <dbReference type="ARBA" id="ARBA00022660"/>
    </source>
</evidence>
<dbReference type="Pfam" id="PF06444">
    <property type="entry name" value="NADH_dehy_S2_C"/>
    <property type="match status" value="1"/>
</dbReference>
<dbReference type="AlphaFoldDB" id="A3QZA7"/>
<keyword evidence="10 17" id="KW-0249">Electron transport</keyword>
<keyword evidence="7 17" id="KW-0812">Transmembrane</keyword>
<sequence>MTIPSSLMMFTSLGLGTTMVLASNHWFFAWMGLEINTLAIIPLMTSERTARASEAATKYFLIQATASATLLFGALYNAHLTGEWTIVNPQNPAATVLITLALAMKLGLAPLHAWMPEVLQGVNYITGFIIATWQKIAPLCLISQVFPTPTPLLMLLGFLSVLVGGLGIHNQVQLRKILAYSSIAQLGWMAAIIPFSLKLTFLMMALYIIMAFPLSYFIKNGGMHINTSPLVSTKIPTFTFLFPLLMMSLAGLPPLTGFISKLFPIMGMLASNLTLYPALLAITSLLGMFFYMRFTFMTTLLFPPTLPKSALAWRMPRQQSNPLPTLAATLSLTTLPLAPTLWGLIWP</sequence>